<keyword evidence="1" id="KW-0677">Repeat</keyword>
<protein>
    <recommendedName>
        <fullName evidence="2">Teneurin-like YD-shell domain-containing protein</fullName>
    </recommendedName>
</protein>
<keyword evidence="4" id="KW-1185">Reference proteome</keyword>
<evidence type="ECO:0000256" key="1">
    <source>
        <dbReference type="ARBA" id="ARBA00022737"/>
    </source>
</evidence>
<dbReference type="Proteomes" id="UP000245938">
    <property type="component" value="Unassembled WGS sequence"/>
</dbReference>
<comment type="caution">
    <text evidence="3">The sequence shown here is derived from an EMBL/GenBank/DDBJ whole genome shotgun (WGS) entry which is preliminary data.</text>
</comment>
<dbReference type="AlphaFoldDB" id="A0A2U3AIS9"/>
<dbReference type="RefSeq" id="WP_109306924.1">
    <property type="nucleotide sequence ID" value="NZ_JBHMEQ010000052.1"/>
</dbReference>
<evidence type="ECO:0000313" key="4">
    <source>
        <dbReference type="Proteomes" id="UP000245938"/>
    </source>
</evidence>
<evidence type="ECO:0000259" key="2">
    <source>
        <dbReference type="Pfam" id="PF25023"/>
    </source>
</evidence>
<dbReference type="Pfam" id="PF25023">
    <property type="entry name" value="TEN_YD-shell"/>
    <property type="match status" value="1"/>
</dbReference>
<name>A0A2U3AIS9_9BACL</name>
<dbReference type="OrthoDB" id="41445at2"/>
<reference evidence="3 4" key="1">
    <citation type="submission" date="2018-05" db="EMBL/GenBank/DDBJ databases">
        <title>Kurthia sibirica genome sequence.</title>
        <authorList>
            <person name="Maclea K.S."/>
            <person name="Goen A.E."/>
        </authorList>
    </citation>
    <scope>NUCLEOTIDE SEQUENCE [LARGE SCALE GENOMIC DNA]</scope>
    <source>
        <strain evidence="3 4">ATCC 49154</strain>
    </source>
</reference>
<dbReference type="Gene3D" id="2.180.10.10">
    <property type="entry name" value="RHS repeat-associated core"/>
    <property type="match status" value="1"/>
</dbReference>
<dbReference type="EMBL" id="QFVR01000021">
    <property type="protein sequence ID" value="PWI24459.1"/>
    <property type="molecule type" value="Genomic_DNA"/>
</dbReference>
<dbReference type="NCBIfam" id="TIGR01643">
    <property type="entry name" value="YD_repeat_2x"/>
    <property type="match status" value="1"/>
</dbReference>
<feature type="domain" description="Teneurin-like YD-shell" evidence="2">
    <location>
        <begin position="11"/>
        <end position="127"/>
    </location>
</feature>
<accession>A0A2U3AIS9</accession>
<dbReference type="InterPro" id="IPR006530">
    <property type="entry name" value="YD"/>
</dbReference>
<sequence>MNNDLWKLVTQMNDANLLSSLTYTTKAQQPFKIAYDYTKAGNIAQADVNGQVSSFVYDANDQLEEETLPDGTMNTYEYDEVGNRTASKVNGEKATFTYNDANQIAMKNETVYTYDKDGNLLQDEHYEHYKRKVSQKRNVLLQGSPNLRPASSSNSV</sequence>
<proteinExistence type="predicted"/>
<dbReference type="InterPro" id="IPR056823">
    <property type="entry name" value="TEN-like_YD-shell"/>
</dbReference>
<evidence type="ECO:0000313" key="3">
    <source>
        <dbReference type="EMBL" id="PWI24459.1"/>
    </source>
</evidence>
<gene>
    <name evidence="3" type="ORF">DEX24_13420</name>
</gene>
<organism evidence="3 4">
    <name type="scientific">Kurthia sibirica</name>
    <dbReference type="NCBI Taxonomy" id="202750"/>
    <lineage>
        <taxon>Bacteria</taxon>
        <taxon>Bacillati</taxon>
        <taxon>Bacillota</taxon>
        <taxon>Bacilli</taxon>
        <taxon>Bacillales</taxon>
        <taxon>Caryophanaceae</taxon>
        <taxon>Kurthia</taxon>
    </lineage>
</organism>